<gene>
    <name evidence="2" type="ORF">GRJ2_001486100</name>
</gene>
<proteinExistence type="predicted"/>
<sequence>MKTRSRVARAIVKTTTGIKRNCQDEGVCAFAHHRRTGDLDPRDAVDLRIRPPSQNERFGPLETLWIRGGDYSCDSVLESCLVFCLSFLLCPIALIGYLYLFF</sequence>
<keyword evidence="1" id="KW-1133">Transmembrane helix</keyword>
<keyword evidence="1" id="KW-0472">Membrane</keyword>
<dbReference type="Proteomes" id="UP001623348">
    <property type="component" value="Unassembled WGS sequence"/>
</dbReference>
<feature type="transmembrane region" description="Helical" evidence="1">
    <location>
        <begin position="80"/>
        <end position="100"/>
    </location>
</feature>
<dbReference type="AlphaFoldDB" id="A0ABC9WXR4"/>
<protein>
    <submittedName>
        <fullName evidence="2">Uncharacterized protein</fullName>
    </submittedName>
</protein>
<dbReference type="EMBL" id="BAAFJT010000005">
    <property type="protein sequence ID" value="GAB0190208.1"/>
    <property type="molecule type" value="Genomic_DNA"/>
</dbReference>
<organism evidence="2 3">
    <name type="scientific">Grus japonensis</name>
    <name type="common">Japanese crane</name>
    <name type="synonym">Red-crowned crane</name>
    <dbReference type="NCBI Taxonomy" id="30415"/>
    <lineage>
        <taxon>Eukaryota</taxon>
        <taxon>Metazoa</taxon>
        <taxon>Chordata</taxon>
        <taxon>Craniata</taxon>
        <taxon>Vertebrata</taxon>
        <taxon>Euteleostomi</taxon>
        <taxon>Archelosauria</taxon>
        <taxon>Archosauria</taxon>
        <taxon>Dinosauria</taxon>
        <taxon>Saurischia</taxon>
        <taxon>Theropoda</taxon>
        <taxon>Coelurosauria</taxon>
        <taxon>Aves</taxon>
        <taxon>Neognathae</taxon>
        <taxon>Neoaves</taxon>
        <taxon>Gruiformes</taxon>
        <taxon>Gruidae</taxon>
        <taxon>Grus</taxon>
    </lineage>
</organism>
<keyword evidence="3" id="KW-1185">Reference proteome</keyword>
<evidence type="ECO:0000313" key="2">
    <source>
        <dbReference type="EMBL" id="GAB0190208.1"/>
    </source>
</evidence>
<evidence type="ECO:0000313" key="3">
    <source>
        <dbReference type="Proteomes" id="UP001623348"/>
    </source>
</evidence>
<keyword evidence="1" id="KW-0812">Transmembrane</keyword>
<accession>A0ABC9WXR4</accession>
<comment type="caution">
    <text evidence="2">The sequence shown here is derived from an EMBL/GenBank/DDBJ whole genome shotgun (WGS) entry which is preliminary data.</text>
</comment>
<reference evidence="2 3" key="1">
    <citation type="submission" date="2024-06" db="EMBL/GenBank/DDBJ databases">
        <title>The draft genome of Grus japonensis, version 3.</title>
        <authorList>
            <person name="Nabeshima K."/>
            <person name="Suzuki S."/>
            <person name="Onuma M."/>
        </authorList>
    </citation>
    <scope>NUCLEOTIDE SEQUENCE [LARGE SCALE GENOMIC DNA]</scope>
    <source>
        <strain evidence="2 3">451A</strain>
    </source>
</reference>
<name>A0ABC9WXR4_GRUJA</name>
<evidence type="ECO:0000256" key="1">
    <source>
        <dbReference type="SAM" id="Phobius"/>
    </source>
</evidence>